<dbReference type="Proteomes" id="UP001165082">
    <property type="component" value="Unassembled WGS sequence"/>
</dbReference>
<dbReference type="InterPro" id="IPR027417">
    <property type="entry name" value="P-loop_NTPase"/>
</dbReference>
<dbReference type="InterPro" id="IPR001806">
    <property type="entry name" value="Small_GTPase"/>
</dbReference>
<dbReference type="SMART" id="SM00173">
    <property type="entry name" value="RAS"/>
    <property type="match status" value="1"/>
</dbReference>
<dbReference type="SUPFAM" id="SSF52540">
    <property type="entry name" value="P-loop containing nucleoside triphosphate hydrolases"/>
    <property type="match status" value="1"/>
</dbReference>
<name>A0A9W6ZQZ5_9STRA</name>
<keyword evidence="3" id="KW-0342">GTP-binding</keyword>
<keyword evidence="2" id="KW-0547">Nucleotide-binding</keyword>
<dbReference type="FunFam" id="3.40.50.300:FF:001447">
    <property type="entry name" value="Ras-related protein Rab-1B"/>
    <property type="match status" value="1"/>
</dbReference>
<dbReference type="SMART" id="SM00174">
    <property type="entry name" value="RHO"/>
    <property type="match status" value="1"/>
</dbReference>
<evidence type="ECO:0000256" key="2">
    <source>
        <dbReference type="ARBA" id="ARBA00022741"/>
    </source>
</evidence>
<comment type="similarity">
    <text evidence="1">Belongs to the small GTPase superfamily. Rab family.</text>
</comment>
<sequence length="119" mass="12915">MGILLVYDVSEEDSFANVTNWMSQIDENAGEGVKRVLVANKCDVPPDERVISEDQGRNLAEQYGIPYFETSAKSNFNVEESFMQVTRDVLKDMVKEKGEGEKEGLKLGAGGGSAGGSCC</sequence>
<gene>
    <name evidence="5" type="ORF">TrRE_jg7754</name>
</gene>
<dbReference type="GO" id="GO:0005525">
    <property type="term" value="F:GTP binding"/>
    <property type="evidence" value="ECO:0007669"/>
    <property type="project" value="UniProtKB-KW"/>
</dbReference>
<dbReference type="Pfam" id="PF00071">
    <property type="entry name" value="Ras"/>
    <property type="match status" value="1"/>
</dbReference>
<accession>A0A9W6ZQZ5</accession>
<protein>
    <submittedName>
        <fullName evidence="5">Uncharacterized protein</fullName>
    </submittedName>
</protein>
<dbReference type="GO" id="GO:0003924">
    <property type="term" value="F:GTPase activity"/>
    <property type="evidence" value="ECO:0007669"/>
    <property type="project" value="InterPro"/>
</dbReference>
<reference evidence="5" key="1">
    <citation type="submission" date="2022-07" db="EMBL/GenBank/DDBJ databases">
        <title>Genome analysis of Parmales, a sister group of diatoms, reveals the evolutionary specialization of diatoms from phago-mixotrophs to photoautotrophs.</title>
        <authorList>
            <person name="Ban H."/>
            <person name="Sato S."/>
            <person name="Yoshikawa S."/>
            <person name="Kazumasa Y."/>
            <person name="Nakamura Y."/>
            <person name="Ichinomiya M."/>
            <person name="Saitoh K."/>
            <person name="Sato N."/>
            <person name="Blanc-Mathieu R."/>
            <person name="Endo H."/>
            <person name="Kuwata A."/>
            <person name="Ogata H."/>
        </authorList>
    </citation>
    <scope>NUCLEOTIDE SEQUENCE</scope>
</reference>
<organism evidence="5 6">
    <name type="scientific">Triparma retinervis</name>
    <dbReference type="NCBI Taxonomy" id="2557542"/>
    <lineage>
        <taxon>Eukaryota</taxon>
        <taxon>Sar</taxon>
        <taxon>Stramenopiles</taxon>
        <taxon>Ochrophyta</taxon>
        <taxon>Bolidophyceae</taxon>
        <taxon>Parmales</taxon>
        <taxon>Triparmaceae</taxon>
        <taxon>Triparma</taxon>
    </lineage>
</organism>
<dbReference type="PANTHER" id="PTHR47980">
    <property type="entry name" value="LD44762P"/>
    <property type="match status" value="1"/>
</dbReference>
<dbReference type="OrthoDB" id="9989112at2759"/>
<dbReference type="AlphaFoldDB" id="A0A9W6ZQZ5"/>
<dbReference type="SMART" id="SM00175">
    <property type="entry name" value="RAB"/>
    <property type="match status" value="1"/>
</dbReference>
<keyword evidence="6" id="KW-1185">Reference proteome</keyword>
<dbReference type="Gene3D" id="3.40.50.300">
    <property type="entry name" value="P-loop containing nucleotide triphosphate hydrolases"/>
    <property type="match status" value="1"/>
</dbReference>
<evidence type="ECO:0000256" key="4">
    <source>
        <dbReference type="SAM" id="MobiDB-lite"/>
    </source>
</evidence>
<dbReference type="EMBL" id="BRXZ01000820">
    <property type="protein sequence ID" value="GMH54885.1"/>
    <property type="molecule type" value="Genomic_DNA"/>
</dbReference>
<evidence type="ECO:0000313" key="5">
    <source>
        <dbReference type="EMBL" id="GMH54885.1"/>
    </source>
</evidence>
<dbReference type="PROSITE" id="PS51421">
    <property type="entry name" value="RAS"/>
    <property type="match status" value="1"/>
</dbReference>
<dbReference type="InterPro" id="IPR050305">
    <property type="entry name" value="Small_GTPase_Rab"/>
</dbReference>
<dbReference type="PROSITE" id="PS51419">
    <property type="entry name" value="RAB"/>
    <property type="match status" value="1"/>
</dbReference>
<proteinExistence type="inferred from homology"/>
<evidence type="ECO:0000256" key="3">
    <source>
        <dbReference type="ARBA" id="ARBA00023134"/>
    </source>
</evidence>
<evidence type="ECO:0000313" key="6">
    <source>
        <dbReference type="Proteomes" id="UP001165082"/>
    </source>
</evidence>
<feature type="region of interest" description="Disordered" evidence="4">
    <location>
        <begin position="100"/>
        <end position="119"/>
    </location>
</feature>
<evidence type="ECO:0000256" key="1">
    <source>
        <dbReference type="ARBA" id="ARBA00006270"/>
    </source>
</evidence>
<comment type="caution">
    <text evidence="5">The sequence shown here is derived from an EMBL/GenBank/DDBJ whole genome shotgun (WGS) entry which is preliminary data.</text>
</comment>
<feature type="compositionally biased region" description="Gly residues" evidence="4">
    <location>
        <begin position="107"/>
        <end position="119"/>
    </location>
</feature>
<dbReference type="PRINTS" id="PR00449">
    <property type="entry name" value="RASTRNSFRMNG"/>
</dbReference>